<accession>A0A1G9GP60</accession>
<sequence length="165" mass="18526">MLVAIWVGICGGLVIAQTPPAEPVETPPVTYSQQELKQFALAVNRVNEIEQNANKRSLRAIEEENLNLDRFNEIVEFQQQQASGETLVSDSTMLPTEEELAAFTKAGEQINQIRTEVTSQIVRAIRRTGLEPEKFQEILLAYQQSPELQKQIDKMMGQENTTVAP</sequence>
<protein>
    <recommendedName>
        <fullName evidence="1">DUF4168 domain-containing protein</fullName>
    </recommendedName>
</protein>
<evidence type="ECO:0000259" key="1">
    <source>
        <dbReference type="Pfam" id="PF13767"/>
    </source>
</evidence>
<keyword evidence="3" id="KW-1185">Reference proteome</keyword>
<gene>
    <name evidence="2" type="ORF">SAMN05421823_104172</name>
</gene>
<dbReference type="AlphaFoldDB" id="A0A1G9GP60"/>
<evidence type="ECO:0000313" key="2">
    <source>
        <dbReference type="EMBL" id="SDL02446.1"/>
    </source>
</evidence>
<dbReference type="Pfam" id="PF13767">
    <property type="entry name" value="DUF4168"/>
    <property type="match status" value="1"/>
</dbReference>
<proteinExistence type="predicted"/>
<evidence type="ECO:0000313" key="3">
    <source>
        <dbReference type="Proteomes" id="UP000198510"/>
    </source>
</evidence>
<reference evidence="2 3" key="1">
    <citation type="submission" date="2016-10" db="EMBL/GenBank/DDBJ databases">
        <authorList>
            <person name="de Groot N.N."/>
        </authorList>
    </citation>
    <scope>NUCLEOTIDE SEQUENCE [LARGE SCALE GENOMIC DNA]</scope>
    <source>
        <strain evidence="2 3">DSM 25186</strain>
    </source>
</reference>
<feature type="domain" description="DUF4168" evidence="1">
    <location>
        <begin position="87"/>
        <end position="152"/>
    </location>
</feature>
<dbReference type="InterPro" id="IPR025433">
    <property type="entry name" value="DUF4168"/>
</dbReference>
<dbReference type="EMBL" id="FNFO01000004">
    <property type="protein sequence ID" value="SDL02446.1"/>
    <property type="molecule type" value="Genomic_DNA"/>
</dbReference>
<dbReference type="Proteomes" id="UP000198510">
    <property type="component" value="Unassembled WGS sequence"/>
</dbReference>
<name>A0A1G9GP60_9BACT</name>
<organism evidence="2 3">
    <name type="scientific">Catalinimonas alkaloidigena</name>
    <dbReference type="NCBI Taxonomy" id="1075417"/>
    <lineage>
        <taxon>Bacteria</taxon>
        <taxon>Pseudomonadati</taxon>
        <taxon>Bacteroidota</taxon>
        <taxon>Cytophagia</taxon>
        <taxon>Cytophagales</taxon>
        <taxon>Catalimonadaceae</taxon>
        <taxon>Catalinimonas</taxon>
    </lineage>
</organism>